<keyword evidence="5" id="KW-0540">Nuclease</keyword>
<dbReference type="Proteomes" id="UP001196301">
    <property type="component" value="Unassembled WGS sequence"/>
</dbReference>
<dbReference type="PROSITE" id="PS51193">
    <property type="entry name" value="HELICASE_ATP_BIND_2"/>
    <property type="match status" value="1"/>
</dbReference>
<evidence type="ECO:0000313" key="5">
    <source>
        <dbReference type="EMBL" id="MBU5334849.1"/>
    </source>
</evidence>
<accession>A0ABS6DSV1</accession>
<dbReference type="SMART" id="SM00479">
    <property type="entry name" value="EXOIII"/>
    <property type="match status" value="1"/>
</dbReference>
<gene>
    <name evidence="5" type="ORF">KQI20_00220</name>
</gene>
<dbReference type="InterPro" id="IPR014001">
    <property type="entry name" value="Helicase_ATP-bd"/>
</dbReference>
<name>A0ABS6DSV1_9FIRM</name>
<evidence type="ECO:0000256" key="1">
    <source>
        <dbReference type="ARBA" id="ARBA00022741"/>
    </source>
</evidence>
<dbReference type="SMART" id="SM00491">
    <property type="entry name" value="HELICc2"/>
    <property type="match status" value="1"/>
</dbReference>
<keyword evidence="1" id="KW-0547">Nucleotide-binding</keyword>
<sequence>MDIISIINDVVFLDIETSGLNPINSEILEIGAVKIDKNNNISTFETLIKNNKKVPYEIFSLCKNLNQEDLDKAPTINQIKKDFLDFLEDKIIICHNKKFEESFINYYIGQVNNKFIDSMELAGVLEPFHKEFNLDYLKKKITKNKQDEKHRALSDIKDTIDVVNALILRFKDRLEKEEKLTLYPLTFEIDSLLNKYSLENWQWSDFINNANYDLKEKTNTVYEKENDKISSKKNDLKEEEIFKLLGDYKSNYEELLKQGDIWNSKKGFIYEFRQGQYDLTKLIRETFNKNVNNIACIEAPTGIGKSVGYLLPAVLEARYKKKRIIVSTATKELQVQLIDKDLPNVINSLGLSGKVSYGYIKGKNNYICKSKFYEYKKDYDSENPTYTDILSIIIIENLIKDGKYGDIEEISYWLLENFKELQGHINRIICDVDLCKPKKCYENCLYKKRVEELKDEDITVVNHSLLARWPYMDEKPMENIIVDEAHNLVEKGYDFFSEEIEYNSVRYFLKEIYPSEFSGTSKYYKDIKDKQKRKVKPIDRFYSEIKLDRNIKQKISHNINFIFEKMNEILDFGLYQGYSSLTNYDLNWEINLQQDDKVGTLYKNDEYINMTYKPYSQIIKSSFENILSNIKKILVLFDRNMDDDLLDKESDIYKYGKSKIKDLEDISVTIGKFLEDEQDDLVARIVTISSKFNNFILKVVPLNLADLFRENILSTLNCGIFVSATLSVDNNMDYFTNTLGINKVNNTKKIIEPIYNYKNRVEVIRTTDIGGYKGEDFVPNMASNIQKYVEISGSNVLSLFNSKKRLEDTYNMLENNLSETDIHVYMNKKGIKYLKNAEDKSIVLGSKGCFEGVDIPGDGLICVTLDKLPNLKPTDPLYFSIMTKFNKTYFDVNYPQMVIKVKQALGRLLRSKYDYGIFVLFNMGNNTYSNKKLEENLHGCIIKDANSDNIHKYIYYHLKKSRREVITGLIIDILQNKYKKQNKLDLVDYINDEIRQRSIKATVKYYEKKQNKLLVEYYNVKYIVEIEKISKD</sequence>
<dbReference type="Pfam" id="PF00929">
    <property type="entry name" value="RNase_T"/>
    <property type="match status" value="1"/>
</dbReference>
<dbReference type="CDD" id="cd06127">
    <property type="entry name" value="DEDDh"/>
    <property type="match status" value="1"/>
</dbReference>
<reference evidence="5 6" key="1">
    <citation type="submission" date="2021-06" db="EMBL/GenBank/DDBJ databases">
        <authorList>
            <person name="Sun Q."/>
            <person name="Li D."/>
        </authorList>
    </citation>
    <scope>NUCLEOTIDE SEQUENCE [LARGE SCALE GENOMIC DNA]</scope>
    <source>
        <strain evidence="5 6">N19</strain>
    </source>
</reference>
<dbReference type="SMART" id="SM00487">
    <property type="entry name" value="DEXDc"/>
    <property type="match status" value="1"/>
</dbReference>
<dbReference type="PANTHER" id="PTHR30231:SF41">
    <property type="entry name" value="DNA POLYMERASE III SUBUNIT EPSILON"/>
    <property type="match status" value="1"/>
</dbReference>
<dbReference type="InterPro" id="IPR014013">
    <property type="entry name" value="Helic_SF1/SF2_ATP-bd_DinG/Rad3"/>
</dbReference>
<dbReference type="RefSeq" id="WP_216568022.1">
    <property type="nucleotide sequence ID" value="NZ_JAHLOQ010000001.1"/>
</dbReference>
<dbReference type="GO" id="GO:0004527">
    <property type="term" value="F:exonuclease activity"/>
    <property type="evidence" value="ECO:0007669"/>
    <property type="project" value="UniProtKB-KW"/>
</dbReference>
<keyword evidence="3" id="KW-0067">ATP-binding</keyword>
<dbReference type="PANTHER" id="PTHR30231">
    <property type="entry name" value="DNA POLYMERASE III SUBUNIT EPSILON"/>
    <property type="match status" value="1"/>
</dbReference>
<feature type="domain" description="Helicase ATP-binding" evidence="4">
    <location>
        <begin position="262"/>
        <end position="539"/>
    </location>
</feature>
<proteinExistence type="predicted"/>
<evidence type="ECO:0000256" key="3">
    <source>
        <dbReference type="ARBA" id="ARBA00022840"/>
    </source>
</evidence>
<dbReference type="InterPro" id="IPR013520">
    <property type="entry name" value="Ribonucl_H"/>
</dbReference>
<keyword evidence="2" id="KW-0378">Hydrolase</keyword>
<keyword evidence="6" id="KW-1185">Reference proteome</keyword>
<dbReference type="EMBL" id="JAHLOQ010000001">
    <property type="protein sequence ID" value="MBU5334849.1"/>
    <property type="molecule type" value="Genomic_DNA"/>
</dbReference>
<evidence type="ECO:0000313" key="6">
    <source>
        <dbReference type="Proteomes" id="UP001196301"/>
    </source>
</evidence>
<keyword evidence="5" id="KW-0269">Exonuclease</keyword>
<comment type="caution">
    <text evidence="5">The sequence shown here is derived from an EMBL/GenBank/DDBJ whole genome shotgun (WGS) entry which is preliminary data.</text>
</comment>
<organism evidence="5 6">
    <name type="scientific">Intestinibacter bartlettii</name>
    <dbReference type="NCBI Taxonomy" id="261299"/>
    <lineage>
        <taxon>Bacteria</taxon>
        <taxon>Bacillati</taxon>
        <taxon>Bacillota</taxon>
        <taxon>Clostridia</taxon>
        <taxon>Peptostreptococcales</taxon>
        <taxon>Peptostreptococcaceae</taxon>
        <taxon>Intestinibacter</taxon>
    </lineage>
</organism>
<evidence type="ECO:0000256" key="2">
    <source>
        <dbReference type="ARBA" id="ARBA00022801"/>
    </source>
</evidence>
<dbReference type="InterPro" id="IPR006555">
    <property type="entry name" value="ATP-dep_Helicase_C"/>
</dbReference>
<evidence type="ECO:0000259" key="4">
    <source>
        <dbReference type="PROSITE" id="PS51193"/>
    </source>
</evidence>
<dbReference type="Pfam" id="PF13307">
    <property type="entry name" value="Helicase_C_2"/>
    <property type="match status" value="1"/>
</dbReference>
<protein>
    <submittedName>
        <fullName evidence="5">Exonuclease</fullName>
    </submittedName>
</protein>